<name>A0A6A5Z2G2_9PLEO</name>
<keyword evidence="5 10" id="KW-1133">Transmembrane helix</keyword>
<evidence type="ECO:0000256" key="2">
    <source>
        <dbReference type="ARBA" id="ARBA00004651"/>
    </source>
</evidence>
<evidence type="ECO:0000256" key="1">
    <source>
        <dbReference type="ARBA" id="ARBA00002598"/>
    </source>
</evidence>
<feature type="transmembrane region" description="Helical" evidence="10">
    <location>
        <begin position="375"/>
        <end position="399"/>
    </location>
</feature>
<dbReference type="GO" id="GO:1903425">
    <property type="term" value="F:fluoride transmembrane transporter activity"/>
    <property type="evidence" value="ECO:0007669"/>
    <property type="project" value="TreeGrafter"/>
</dbReference>
<evidence type="ECO:0000313" key="11">
    <source>
        <dbReference type="EMBL" id="KAF2113047.1"/>
    </source>
</evidence>
<evidence type="ECO:0000256" key="7">
    <source>
        <dbReference type="ARBA" id="ARBA00035120"/>
    </source>
</evidence>
<dbReference type="PANTHER" id="PTHR28259">
    <property type="entry name" value="FLUORIDE EXPORT PROTEIN 1-RELATED"/>
    <property type="match status" value="1"/>
</dbReference>
<dbReference type="EMBL" id="ML977329">
    <property type="protein sequence ID" value="KAF2113047.1"/>
    <property type="molecule type" value="Genomic_DNA"/>
</dbReference>
<accession>A0A6A5Z2G2</accession>
<comment type="subcellular location">
    <subcellularLocation>
        <location evidence="2">Cell membrane</location>
        <topology evidence="2">Multi-pass membrane protein</topology>
    </subcellularLocation>
</comment>
<evidence type="ECO:0000313" key="12">
    <source>
        <dbReference type="Proteomes" id="UP000799770"/>
    </source>
</evidence>
<dbReference type="OrthoDB" id="409792at2759"/>
<reference evidence="11" key="1">
    <citation type="journal article" date="2020" name="Stud. Mycol.">
        <title>101 Dothideomycetes genomes: a test case for predicting lifestyles and emergence of pathogens.</title>
        <authorList>
            <person name="Haridas S."/>
            <person name="Albert R."/>
            <person name="Binder M."/>
            <person name="Bloem J."/>
            <person name="Labutti K."/>
            <person name="Salamov A."/>
            <person name="Andreopoulos B."/>
            <person name="Baker S."/>
            <person name="Barry K."/>
            <person name="Bills G."/>
            <person name="Bluhm B."/>
            <person name="Cannon C."/>
            <person name="Castanera R."/>
            <person name="Culley D."/>
            <person name="Daum C."/>
            <person name="Ezra D."/>
            <person name="Gonzalez J."/>
            <person name="Henrissat B."/>
            <person name="Kuo A."/>
            <person name="Liang C."/>
            <person name="Lipzen A."/>
            <person name="Lutzoni F."/>
            <person name="Magnuson J."/>
            <person name="Mondo S."/>
            <person name="Nolan M."/>
            <person name="Ohm R."/>
            <person name="Pangilinan J."/>
            <person name="Park H.-J."/>
            <person name="Ramirez L."/>
            <person name="Alfaro M."/>
            <person name="Sun H."/>
            <person name="Tritt A."/>
            <person name="Yoshinaga Y."/>
            <person name="Zwiers L.-H."/>
            <person name="Turgeon B."/>
            <person name="Goodwin S."/>
            <person name="Spatafora J."/>
            <person name="Crous P."/>
            <person name="Grigoriev I."/>
        </authorList>
    </citation>
    <scope>NUCLEOTIDE SEQUENCE</scope>
    <source>
        <strain evidence="11">CBS 627.86</strain>
    </source>
</reference>
<evidence type="ECO:0000256" key="10">
    <source>
        <dbReference type="SAM" id="Phobius"/>
    </source>
</evidence>
<evidence type="ECO:0000256" key="9">
    <source>
        <dbReference type="SAM" id="MobiDB-lite"/>
    </source>
</evidence>
<comment type="catalytic activity">
    <reaction evidence="8">
        <text>fluoride(in) = fluoride(out)</text>
        <dbReference type="Rhea" id="RHEA:76159"/>
        <dbReference type="ChEBI" id="CHEBI:17051"/>
    </reaction>
    <physiologicalReaction direction="left-to-right" evidence="8">
        <dbReference type="Rhea" id="RHEA:76160"/>
    </physiologicalReaction>
</comment>
<feature type="compositionally biased region" description="Polar residues" evidence="9">
    <location>
        <begin position="37"/>
        <end position="49"/>
    </location>
</feature>
<dbReference type="GO" id="GO:0005886">
    <property type="term" value="C:plasma membrane"/>
    <property type="evidence" value="ECO:0007669"/>
    <property type="project" value="UniProtKB-SubCell"/>
</dbReference>
<dbReference type="AlphaFoldDB" id="A0A6A5Z2G2"/>
<keyword evidence="3" id="KW-1003">Cell membrane</keyword>
<keyword evidence="12" id="KW-1185">Reference proteome</keyword>
<feature type="region of interest" description="Disordered" evidence="9">
    <location>
        <begin position="1"/>
        <end position="120"/>
    </location>
</feature>
<evidence type="ECO:0000256" key="5">
    <source>
        <dbReference type="ARBA" id="ARBA00022989"/>
    </source>
</evidence>
<feature type="transmembrane region" description="Helical" evidence="10">
    <location>
        <begin position="420"/>
        <end position="441"/>
    </location>
</feature>
<evidence type="ECO:0000256" key="4">
    <source>
        <dbReference type="ARBA" id="ARBA00022692"/>
    </source>
</evidence>
<feature type="transmembrane region" description="Helical" evidence="10">
    <location>
        <begin position="564"/>
        <end position="585"/>
    </location>
</feature>
<dbReference type="Pfam" id="PF02537">
    <property type="entry name" value="CRCB"/>
    <property type="match status" value="2"/>
</dbReference>
<comment type="similarity">
    <text evidence="7">Belongs to the fluoride channel Fluc/FEX (TC 1.A.43) family.</text>
</comment>
<feature type="transmembrane region" description="Helical" evidence="10">
    <location>
        <begin position="256"/>
        <end position="274"/>
    </location>
</feature>
<evidence type="ECO:0000256" key="6">
    <source>
        <dbReference type="ARBA" id="ARBA00023136"/>
    </source>
</evidence>
<feature type="compositionally biased region" description="Polar residues" evidence="9">
    <location>
        <begin position="164"/>
        <end position="180"/>
    </location>
</feature>
<keyword evidence="6 10" id="KW-0472">Membrane</keyword>
<evidence type="ECO:0000256" key="8">
    <source>
        <dbReference type="ARBA" id="ARBA00035585"/>
    </source>
</evidence>
<evidence type="ECO:0000256" key="3">
    <source>
        <dbReference type="ARBA" id="ARBA00022475"/>
    </source>
</evidence>
<feature type="compositionally biased region" description="Basic residues" evidence="9">
    <location>
        <begin position="81"/>
        <end position="93"/>
    </location>
</feature>
<feature type="region of interest" description="Disordered" evidence="9">
    <location>
        <begin position="146"/>
        <end position="207"/>
    </location>
</feature>
<dbReference type="PANTHER" id="PTHR28259:SF1">
    <property type="entry name" value="FLUORIDE EXPORT PROTEIN 1-RELATED"/>
    <property type="match status" value="1"/>
</dbReference>
<gene>
    <name evidence="11" type="ORF">BDV96DRAFT_613985</name>
</gene>
<feature type="transmembrane region" description="Helical" evidence="10">
    <location>
        <begin position="461"/>
        <end position="481"/>
    </location>
</feature>
<comment type="function">
    <text evidence="1">Fluoride channel required for the rapid expulsion of cytoplasmic fluoride.</text>
</comment>
<dbReference type="InterPro" id="IPR003691">
    <property type="entry name" value="FluC"/>
</dbReference>
<dbReference type="Proteomes" id="UP000799770">
    <property type="component" value="Unassembled WGS sequence"/>
</dbReference>
<feature type="transmembrane region" description="Helical" evidence="10">
    <location>
        <begin position="224"/>
        <end position="244"/>
    </location>
</feature>
<organism evidence="11 12">
    <name type="scientific">Lophiotrema nucula</name>
    <dbReference type="NCBI Taxonomy" id="690887"/>
    <lineage>
        <taxon>Eukaryota</taxon>
        <taxon>Fungi</taxon>
        <taxon>Dikarya</taxon>
        <taxon>Ascomycota</taxon>
        <taxon>Pezizomycotina</taxon>
        <taxon>Dothideomycetes</taxon>
        <taxon>Pleosporomycetidae</taxon>
        <taxon>Pleosporales</taxon>
        <taxon>Lophiotremataceae</taxon>
        <taxon>Lophiotrema</taxon>
    </lineage>
</organism>
<protein>
    <submittedName>
        <fullName evidence="11">CrcB-like protein-domain-containing protein</fullName>
    </submittedName>
</protein>
<proteinExistence type="inferred from homology"/>
<keyword evidence="4 10" id="KW-0812">Transmembrane</keyword>
<feature type="transmembrane region" description="Helical" evidence="10">
    <location>
        <begin position="493"/>
        <end position="512"/>
    </location>
</feature>
<feature type="compositionally biased region" description="Basic and acidic residues" evidence="9">
    <location>
        <begin position="7"/>
        <end position="16"/>
    </location>
</feature>
<feature type="transmembrane region" description="Helical" evidence="10">
    <location>
        <begin position="532"/>
        <end position="552"/>
    </location>
</feature>
<feature type="transmembrane region" description="Helical" evidence="10">
    <location>
        <begin position="319"/>
        <end position="338"/>
    </location>
</feature>
<feature type="compositionally biased region" description="Basic and acidic residues" evidence="9">
    <location>
        <begin position="98"/>
        <end position="114"/>
    </location>
</feature>
<sequence length="598" mass="65872">MADGSDDGSHSQRESHYNQQRSSLRSDRSLRTPSRPGSSQLLQQFTLSDDNIAYHEDPYQSPSPSPVIPMRRTSSAEGHKQKGSKSGRSRRGSSRGLRTREGRSHSGSEGRNLEEYNVPDSYGNINEILAPAPVENPREQRLYAHSTLEEERTPSRTSKKAQRSARSSFQPRATPRSRTPGSVLDLTALPQVRGRPGSPGTWSRYKESKAESGRQRASWFATELYTISYLIFFSIWGTLARLGLQWLTFYPGAPVVFSELWANFAGTLFMGFLAEDSRLFKEEWGKTRRDGEMNDEEKALQLDASQAAAHSKVKKSIPLYIGLATGFCGSFTSFSSFMRDAFFALSNDMPTPVNHPYPSGLNVSTSSTIHRNGGYSFMAVLAVLIITIGLCYSAFKFGAHLAIYSQRLIPTLSFFLWRRVIDPVMVILSFGLWLGAVFMAIWPPDRPGGPNSKGSWANETWRGQAIFACAFAPVGCLLRFYMSLRLNGIMPSFPLGTFAVNIFGTAVLGMAYDLQHVDIGSGLPGGGHVSCQILQGIMDGFCGTLTTVSTWIAEINGLKRNHSYVYAFTSTAIGLGALVIVMGSVRWTVGWTEAACVT</sequence>